<feature type="transmembrane region" description="Helical" evidence="8">
    <location>
        <begin position="427"/>
        <end position="448"/>
    </location>
</feature>
<feature type="transmembrane region" description="Helical" evidence="8">
    <location>
        <begin position="218"/>
        <end position="235"/>
    </location>
</feature>
<dbReference type="PANTHER" id="PTHR33908:SF11">
    <property type="entry name" value="MEMBRANE PROTEIN"/>
    <property type="match status" value="1"/>
</dbReference>
<evidence type="ECO:0000256" key="3">
    <source>
        <dbReference type="ARBA" id="ARBA00022676"/>
    </source>
</evidence>
<proteinExistence type="predicted"/>
<evidence type="ECO:0000256" key="2">
    <source>
        <dbReference type="ARBA" id="ARBA00022475"/>
    </source>
</evidence>
<keyword evidence="3" id="KW-0328">Glycosyltransferase</keyword>
<comment type="subcellular location">
    <subcellularLocation>
        <location evidence="1">Cell membrane</location>
        <topology evidence="1">Multi-pass membrane protein</topology>
    </subcellularLocation>
</comment>
<evidence type="ECO:0000256" key="4">
    <source>
        <dbReference type="ARBA" id="ARBA00022679"/>
    </source>
</evidence>
<feature type="transmembrane region" description="Helical" evidence="8">
    <location>
        <begin position="401"/>
        <end position="420"/>
    </location>
</feature>
<evidence type="ECO:0000313" key="10">
    <source>
        <dbReference type="Proteomes" id="UP000777784"/>
    </source>
</evidence>
<feature type="transmembrane region" description="Helical" evidence="8">
    <location>
        <begin position="131"/>
        <end position="151"/>
    </location>
</feature>
<feature type="transmembrane region" description="Helical" evidence="8">
    <location>
        <begin position="247"/>
        <end position="267"/>
    </location>
</feature>
<feature type="transmembrane region" description="Helical" evidence="8">
    <location>
        <begin position="195"/>
        <end position="212"/>
    </location>
</feature>
<comment type="caution">
    <text evidence="9">The sequence shown here is derived from an EMBL/GenBank/DDBJ whole genome shotgun (WGS) entry which is preliminary data.</text>
</comment>
<dbReference type="GO" id="GO:0005886">
    <property type="term" value="C:plasma membrane"/>
    <property type="evidence" value="ECO:0007669"/>
    <property type="project" value="UniProtKB-SubCell"/>
</dbReference>
<organism evidence="9 10">
    <name type="scientific">Eiseniibacteriota bacterium</name>
    <dbReference type="NCBI Taxonomy" id="2212470"/>
    <lineage>
        <taxon>Bacteria</taxon>
        <taxon>Candidatus Eiseniibacteriota</taxon>
    </lineage>
</organism>
<dbReference type="GO" id="GO:0009103">
    <property type="term" value="P:lipopolysaccharide biosynthetic process"/>
    <property type="evidence" value="ECO:0007669"/>
    <property type="project" value="UniProtKB-ARBA"/>
</dbReference>
<feature type="transmembrane region" description="Helical" evidence="8">
    <location>
        <begin position="454"/>
        <end position="471"/>
    </location>
</feature>
<dbReference type="GO" id="GO:0016763">
    <property type="term" value="F:pentosyltransferase activity"/>
    <property type="evidence" value="ECO:0007669"/>
    <property type="project" value="TreeGrafter"/>
</dbReference>
<feature type="transmembrane region" description="Helical" evidence="8">
    <location>
        <begin position="103"/>
        <end position="124"/>
    </location>
</feature>
<evidence type="ECO:0000256" key="8">
    <source>
        <dbReference type="SAM" id="Phobius"/>
    </source>
</evidence>
<accession>A0A948RVY0</accession>
<dbReference type="PANTHER" id="PTHR33908">
    <property type="entry name" value="MANNOSYLTRANSFERASE YKCB-RELATED"/>
    <property type="match status" value="1"/>
</dbReference>
<gene>
    <name evidence="9" type="ORF">KJ970_08530</name>
</gene>
<evidence type="ECO:0000256" key="1">
    <source>
        <dbReference type="ARBA" id="ARBA00004651"/>
    </source>
</evidence>
<sequence>MKRRTPRDKPRTHRPDLLWFLGLTALAWLHRLAFMLSNRDRAWPFTIFYEGDAETFYDHARAILSGSLYDAGIPFHPPAFPHLLAFIHSIVGAGAPDSSVPYIAVKCIMAVFGSLPVGLIYLIVKPYLGRTVALVTAGLCLYNFGLYIIGISAVSEAFYLTLMLASLLWWSRRFPHPLAAAYTIKNFKTDGRRRGLLVEGFFLGALLGLMTLTRAEGLLVALILWGVGVAGAYGWKPDGKPRSLRPALLPWAMIALGFLLALTPWTLRNRSNLENFNRRNSRVMAEPLPTFVPLTTYGPINFALANNPKADGGFSRAALPSNNNLTTLDLRDPEHLRFYRHGYSIGFEFMKDHPGDFLKLLLRKWGLYFEALKLGWTQWDYPGGLTGLRRPVDLFVPHSYAAVWLQIPWAVLGLALMLKLGVPARRWAYCILLLTLAGLVVTGAYFGYARQGVLMLPLWFSCIALALVWLISRIIAWRGAFHGIPDAPAPRLLRILGVVALLLLLLEGWGATTDRNYIATGTTLPGQTLLNRDAVLYLTPEE</sequence>
<keyword evidence="2" id="KW-1003">Cell membrane</keyword>
<name>A0A948RVY0_UNCEI</name>
<dbReference type="Proteomes" id="UP000777784">
    <property type="component" value="Unassembled WGS sequence"/>
</dbReference>
<feature type="transmembrane region" description="Helical" evidence="8">
    <location>
        <begin position="157"/>
        <end position="174"/>
    </location>
</feature>
<evidence type="ECO:0000256" key="5">
    <source>
        <dbReference type="ARBA" id="ARBA00022692"/>
    </source>
</evidence>
<dbReference type="EMBL" id="JAHJDP010000042">
    <property type="protein sequence ID" value="MBU2690961.1"/>
    <property type="molecule type" value="Genomic_DNA"/>
</dbReference>
<dbReference type="AlphaFoldDB" id="A0A948RVY0"/>
<feature type="transmembrane region" description="Helical" evidence="8">
    <location>
        <begin position="492"/>
        <end position="511"/>
    </location>
</feature>
<evidence type="ECO:0000256" key="6">
    <source>
        <dbReference type="ARBA" id="ARBA00022989"/>
    </source>
</evidence>
<keyword evidence="5 8" id="KW-0812">Transmembrane</keyword>
<protein>
    <submittedName>
        <fullName evidence="9">Glycosyltransferase family 39 protein</fullName>
    </submittedName>
</protein>
<evidence type="ECO:0000313" key="9">
    <source>
        <dbReference type="EMBL" id="MBU2690961.1"/>
    </source>
</evidence>
<keyword evidence="4" id="KW-0808">Transferase</keyword>
<reference evidence="9" key="1">
    <citation type="submission" date="2021-05" db="EMBL/GenBank/DDBJ databases">
        <title>Energy efficiency and biological interactions define the core microbiome of deep oligotrophic groundwater.</title>
        <authorList>
            <person name="Mehrshad M."/>
            <person name="Lopez-Fernandez M."/>
            <person name="Bell E."/>
            <person name="Bernier-Latmani R."/>
            <person name="Bertilsson S."/>
            <person name="Dopson M."/>
        </authorList>
    </citation>
    <scope>NUCLEOTIDE SEQUENCE</scope>
    <source>
        <strain evidence="9">Modern_marine.mb.64</strain>
    </source>
</reference>
<dbReference type="InterPro" id="IPR050297">
    <property type="entry name" value="LipidA_mod_glycosyltrf_83"/>
</dbReference>
<keyword evidence="7 8" id="KW-0472">Membrane</keyword>
<evidence type="ECO:0000256" key="7">
    <source>
        <dbReference type="ARBA" id="ARBA00023136"/>
    </source>
</evidence>
<keyword evidence="6 8" id="KW-1133">Transmembrane helix</keyword>